<dbReference type="AlphaFoldDB" id="A0A9N9DHA9"/>
<gene>
    <name evidence="1" type="ORF">DEBURN_LOCUS10933</name>
</gene>
<protein>
    <submittedName>
        <fullName evidence="1">1635_t:CDS:1</fullName>
    </submittedName>
</protein>
<comment type="caution">
    <text evidence="1">The sequence shown here is derived from an EMBL/GenBank/DDBJ whole genome shotgun (WGS) entry which is preliminary data.</text>
</comment>
<organism evidence="1 2">
    <name type="scientific">Diversispora eburnea</name>
    <dbReference type="NCBI Taxonomy" id="1213867"/>
    <lineage>
        <taxon>Eukaryota</taxon>
        <taxon>Fungi</taxon>
        <taxon>Fungi incertae sedis</taxon>
        <taxon>Mucoromycota</taxon>
        <taxon>Glomeromycotina</taxon>
        <taxon>Glomeromycetes</taxon>
        <taxon>Diversisporales</taxon>
        <taxon>Diversisporaceae</taxon>
        <taxon>Diversispora</taxon>
    </lineage>
</organism>
<dbReference type="OrthoDB" id="2434206at2759"/>
<name>A0A9N9DHA9_9GLOM</name>
<feature type="non-terminal residue" evidence="1">
    <location>
        <position position="44"/>
    </location>
</feature>
<sequence>MADVPFEIIENPFVKDFLKELNPGYIPPSCITLSGRFLDKEVAR</sequence>
<evidence type="ECO:0000313" key="2">
    <source>
        <dbReference type="Proteomes" id="UP000789706"/>
    </source>
</evidence>
<reference evidence="1" key="1">
    <citation type="submission" date="2021-06" db="EMBL/GenBank/DDBJ databases">
        <authorList>
            <person name="Kallberg Y."/>
            <person name="Tangrot J."/>
            <person name="Rosling A."/>
        </authorList>
    </citation>
    <scope>NUCLEOTIDE SEQUENCE</scope>
    <source>
        <strain evidence="1">AZ414A</strain>
    </source>
</reference>
<proteinExistence type="predicted"/>
<keyword evidence="2" id="KW-1185">Reference proteome</keyword>
<accession>A0A9N9DHA9</accession>
<evidence type="ECO:0000313" key="1">
    <source>
        <dbReference type="EMBL" id="CAG8635038.1"/>
    </source>
</evidence>
<dbReference type="EMBL" id="CAJVPK010004235">
    <property type="protein sequence ID" value="CAG8635038.1"/>
    <property type="molecule type" value="Genomic_DNA"/>
</dbReference>
<dbReference type="Proteomes" id="UP000789706">
    <property type="component" value="Unassembled WGS sequence"/>
</dbReference>